<comment type="catalytic activity">
    <reaction evidence="1">
        <text>Release of an N-terminal aspartate or glutamate from a peptide, with a preference for aspartate.</text>
        <dbReference type="EC" id="3.4.11.21"/>
    </reaction>
</comment>
<evidence type="ECO:0000256" key="2">
    <source>
        <dbReference type="ARBA" id="ARBA00011965"/>
    </source>
</evidence>
<keyword evidence="3" id="KW-0479">Metal-binding</keyword>
<proteinExistence type="inferred from homology"/>
<sequence length="251" mass="27609">MGIHTGEIVDFDLCVIDTQPACLGGLKKEFVFGGHLDNLVGTFCAITALIKATETGLESNKNPAVHMVAAFDNEECGSESAQGARSAWMQWILRQINADSLNTTAFEQSIGNSFLLSADEAHAVNPNYVSKYEANHQPRFHKGVVVKINANQRYATTAITSSMLKDLAKMAKVPLQAFVVRNDSTCGTTVGPILAADLGIETVDVGTPMLCMHSIREVTDTTGLYYAQQLFKVRFRRFRAFYANLWYKETT</sequence>
<evidence type="ECO:0000313" key="4">
    <source>
        <dbReference type="EMBL" id="VDO95011.1"/>
    </source>
</evidence>
<dbReference type="GO" id="GO:0004177">
    <property type="term" value="F:aminopeptidase activity"/>
    <property type="evidence" value="ECO:0007669"/>
    <property type="project" value="UniProtKB-KW"/>
</dbReference>
<reference evidence="4 5" key="2">
    <citation type="submission" date="2018-11" db="EMBL/GenBank/DDBJ databases">
        <authorList>
            <consortium name="Pathogen Informatics"/>
        </authorList>
    </citation>
    <scope>NUCLEOTIDE SEQUENCE [LARGE SCALE GENOMIC DNA]</scope>
</reference>
<evidence type="ECO:0000313" key="6">
    <source>
        <dbReference type="WBParaSite" id="SBAD_0000172201-mRNA-1"/>
    </source>
</evidence>
<dbReference type="Proteomes" id="UP000270296">
    <property type="component" value="Unassembled WGS sequence"/>
</dbReference>
<name>A0A183IDF0_9BILA</name>
<dbReference type="PANTHER" id="PTHR28570:SF3">
    <property type="entry name" value="ASPARTYL AMINOPEPTIDASE"/>
    <property type="match status" value="1"/>
</dbReference>
<dbReference type="OrthoDB" id="9880441at2759"/>
<dbReference type="Gene3D" id="3.40.630.10">
    <property type="entry name" value="Zn peptidases"/>
    <property type="match status" value="1"/>
</dbReference>
<keyword evidence="3" id="KW-0862">Zinc</keyword>
<evidence type="ECO:0000313" key="5">
    <source>
        <dbReference type="Proteomes" id="UP000270296"/>
    </source>
</evidence>
<keyword evidence="3" id="KW-0645">Protease</keyword>
<protein>
    <recommendedName>
        <fullName evidence="2">aspartyl aminopeptidase</fullName>
        <ecNumber evidence="2">3.4.11.21</ecNumber>
    </recommendedName>
</protein>
<dbReference type="EMBL" id="UZAM01006897">
    <property type="protein sequence ID" value="VDO95011.1"/>
    <property type="molecule type" value="Genomic_DNA"/>
</dbReference>
<organism evidence="6">
    <name type="scientific">Soboliphyme baturini</name>
    <dbReference type="NCBI Taxonomy" id="241478"/>
    <lineage>
        <taxon>Eukaryota</taxon>
        <taxon>Metazoa</taxon>
        <taxon>Ecdysozoa</taxon>
        <taxon>Nematoda</taxon>
        <taxon>Enoplea</taxon>
        <taxon>Dorylaimia</taxon>
        <taxon>Dioctophymatida</taxon>
        <taxon>Dioctophymatoidea</taxon>
        <taxon>Soboliphymatidae</taxon>
        <taxon>Soboliphyme</taxon>
    </lineage>
</organism>
<keyword evidence="3" id="KW-0031">Aminopeptidase</keyword>
<dbReference type="GO" id="GO:0008270">
    <property type="term" value="F:zinc ion binding"/>
    <property type="evidence" value="ECO:0007669"/>
    <property type="project" value="InterPro"/>
</dbReference>
<dbReference type="SUPFAM" id="SSF53187">
    <property type="entry name" value="Zn-dependent exopeptidases"/>
    <property type="match status" value="1"/>
</dbReference>
<dbReference type="WBParaSite" id="SBAD_0000172201-mRNA-1">
    <property type="protein sequence ID" value="SBAD_0000172201-mRNA-1"/>
    <property type="gene ID" value="SBAD_0000172201"/>
</dbReference>
<evidence type="ECO:0000256" key="3">
    <source>
        <dbReference type="RuleBase" id="RU004386"/>
    </source>
</evidence>
<dbReference type="AlphaFoldDB" id="A0A183IDF0"/>
<dbReference type="EC" id="3.4.11.21" evidence="2"/>
<dbReference type="Pfam" id="PF02127">
    <property type="entry name" value="Peptidase_M18"/>
    <property type="match status" value="1"/>
</dbReference>
<keyword evidence="3" id="KW-0482">Metalloprotease</keyword>
<dbReference type="PANTHER" id="PTHR28570">
    <property type="entry name" value="ASPARTYL AMINOPEPTIDASE"/>
    <property type="match status" value="1"/>
</dbReference>
<dbReference type="GO" id="GO:0008237">
    <property type="term" value="F:metallopeptidase activity"/>
    <property type="evidence" value="ECO:0007669"/>
    <property type="project" value="UniProtKB-KW"/>
</dbReference>
<accession>A0A183IDF0</accession>
<evidence type="ECO:0000256" key="1">
    <source>
        <dbReference type="ARBA" id="ARBA00001335"/>
    </source>
</evidence>
<dbReference type="GO" id="GO:0006508">
    <property type="term" value="P:proteolysis"/>
    <property type="evidence" value="ECO:0007669"/>
    <property type="project" value="UniProtKB-KW"/>
</dbReference>
<dbReference type="PRINTS" id="PR00932">
    <property type="entry name" value="AMINO1PTASE"/>
</dbReference>
<reference evidence="6" key="1">
    <citation type="submission" date="2016-06" db="UniProtKB">
        <authorList>
            <consortium name="WormBaseParasite"/>
        </authorList>
    </citation>
    <scope>IDENTIFICATION</scope>
</reference>
<keyword evidence="3" id="KW-0378">Hydrolase</keyword>
<gene>
    <name evidence="4" type="ORF">SBAD_LOCUS1644</name>
</gene>
<keyword evidence="5" id="KW-1185">Reference proteome</keyword>
<dbReference type="InterPro" id="IPR001948">
    <property type="entry name" value="Peptidase_M18"/>
</dbReference>
<comment type="similarity">
    <text evidence="3">Belongs to the peptidase M18 family.</text>
</comment>